<dbReference type="SUPFAM" id="SSF69593">
    <property type="entry name" value="Glycerol-3-phosphate (1)-acyltransferase"/>
    <property type="match status" value="1"/>
</dbReference>
<dbReference type="PANTHER" id="PTHR10434:SF40">
    <property type="entry name" value="1-ACYL-SN-GLYCEROL-3-PHOSPHATE ACYLTRANSFERASE"/>
    <property type="match status" value="1"/>
</dbReference>
<dbReference type="CDD" id="cd07989">
    <property type="entry name" value="LPLAT_AGPAT-like"/>
    <property type="match status" value="1"/>
</dbReference>
<dbReference type="SMART" id="SM00563">
    <property type="entry name" value="PlsC"/>
    <property type="match status" value="1"/>
</dbReference>
<keyword evidence="4" id="KW-1133">Transmembrane helix</keyword>
<evidence type="ECO:0000313" key="6">
    <source>
        <dbReference type="EMBL" id="SMC37715.1"/>
    </source>
</evidence>
<protein>
    <submittedName>
        <fullName evidence="6">1-acyl-sn-glycerol-3-phosphate acyltransferase</fullName>
    </submittedName>
</protein>
<dbReference type="Proteomes" id="UP000192708">
    <property type="component" value="Unassembled WGS sequence"/>
</dbReference>
<keyword evidence="2 6" id="KW-0808">Transferase</keyword>
<dbReference type="Pfam" id="PF01553">
    <property type="entry name" value="Acyltransferase"/>
    <property type="match status" value="1"/>
</dbReference>
<evidence type="ECO:0000259" key="5">
    <source>
        <dbReference type="SMART" id="SM00563"/>
    </source>
</evidence>
<evidence type="ECO:0000256" key="2">
    <source>
        <dbReference type="ARBA" id="ARBA00022679"/>
    </source>
</evidence>
<organism evidence="6 7">
    <name type="scientific">Polynucleobacter kasalickyi</name>
    <dbReference type="NCBI Taxonomy" id="1938817"/>
    <lineage>
        <taxon>Bacteria</taxon>
        <taxon>Pseudomonadati</taxon>
        <taxon>Pseudomonadota</taxon>
        <taxon>Betaproteobacteria</taxon>
        <taxon>Burkholderiales</taxon>
        <taxon>Burkholderiaceae</taxon>
        <taxon>Polynucleobacter</taxon>
    </lineage>
</organism>
<feature type="transmembrane region" description="Helical" evidence="4">
    <location>
        <begin position="7"/>
        <end position="31"/>
    </location>
</feature>
<dbReference type="PANTHER" id="PTHR10434">
    <property type="entry name" value="1-ACYL-SN-GLYCEROL-3-PHOSPHATE ACYLTRANSFERASE"/>
    <property type="match status" value="1"/>
</dbReference>
<keyword evidence="3 6" id="KW-0012">Acyltransferase</keyword>
<evidence type="ECO:0000313" key="7">
    <source>
        <dbReference type="Proteomes" id="UP000192708"/>
    </source>
</evidence>
<dbReference type="AlphaFoldDB" id="A0A1W1YNE9"/>
<reference evidence="6 7" key="1">
    <citation type="submission" date="2017-04" db="EMBL/GenBank/DDBJ databases">
        <authorList>
            <person name="Afonso C.L."/>
            <person name="Miller P.J."/>
            <person name="Scott M.A."/>
            <person name="Spackman E."/>
            <person name="Goraichik I."/>
            <person name="Dimitrov K.M."/>
            <person name="Suarez D.L."/>
            <person name="Swayne D.E."/>
        </authorList>
    </citation>
    <scope>NUCLEOTIDE SEQUENCE [LARGE SCALE GENOMIC DNA]</scope>
    <source>
        <strain evidence="6 7">VK13</strain>
    </source>
</reference>
<keyword evidence="4" id="KW-0812">Transmembrane</keyword>
<keyword evidence="7" id="KW-1185">Reference proteome</keyword>
<sequence>MIRLRSGIFFLALVIFTIFYSTSCFIVFPFLSLTNRYNYVRGWSAGILWLLKVICNITYEIRGMQNVIANQEKPVILLSKHQSAWETIAYISLFPKQLCYVFKKELLKIPFFGWAMAMLRMIHIDRSQRDKAAIAVAEQGKVRLSEGCWIIIYPEGTRVPVGKHIPYQKGGARLAVSTQANVIPIAHNAGHVWPKNSFFKYPGRVTLSIGPLMTTENKNPSLVLREVETWIEAEMRAIDPASYA</sequence>
<keyword evidence="4" id="KW-0472">Membrane</keyword>
<dbReference type="EMBL" id="FWXJ01000003">
    <property type="protein sequence ID" value="SMC37715.1"/>
    <property type="molecule type" value="Genomic_DNA"/>
</dbReference>
<feature type="domain" description="Phospholipid/glycerol acyltransferase" evidence="5">
    <location>
        <begin position="75"/>
        <end position="190"/>
    </location>
</feature>
<dbReference type="GO" id="GO:0003841">
    <property type="term" value="F:1-acylglycerol-3-phosphate O-acyltransferase activity"/>
    <property type="evidence" value="ECO:0007669"/>
    <property type="project" value="TreeGrafter"/>
</dbReference>
<feature type="transmembrane region" description="Helical" evidence="4">
    <location>
        <begin position="43"/>
        <end position="61"/>
    </location>
</feature>
<name>A0A1W1YNE9_9BURK</name>
<dbReference type="InterPro" id="IPR002123">
    <property type="entry name" value="Plipid/glycerol_acylTrfase"/>
</dbReference>
<gene>
    <name evidence="6" type="ORF">SAMN06296008_103212</name>
</gene>
<dbReference type="RefSeq" id="WP_084282923.1">
    <property type="nucleotide sequence ID" value="NZ_FWXJ01000003.1"/>
</dbReference>
<dbReference type="GO" id="GO:0006654">
    <property type="term" value="P:phosphatidic acid biosynthetic process"/>
    <property type="evidence" value="ECO:0007669"/>
    <property type="project" value="TreeGrafter"/>
</dbReference>
<proteinExistence type="predicted"/>
<accession>A0A1W1YNE9</accession>
<dbReference type="OrthoDB" id="9812274at2"/>
<evidence type="ECO:0000256" key="3">
    <source>
        <dbReference type="ARBA" id="ARBA00023315"/>
    </source>
</evidence>
<dbReference type="STRING" id="1938817.SAMN06296008_103212"/>
<comment type="pathway">
    <text evidence="1">Lipid metabolism.</text>
</comment>
<evidence type="ECO:0000256" key="1">
    <source>
        <dbReference type="ARBA" id="ARBA00005189"/>
    </source>
</evidence>
<evidence type="ECO:0000256" key="4">
    <source>
        <dbReference type="SAM" id="Phobius"/>
    </source>
</evidence>